<feature type="transmembrane region" description="Helical" evidence="1">
    <location>
        <begin position="204"/>
        <end position="225"/>
    </location>
</feature>
<reference evidence="2 3" key="1">
    <citation type="submission" date="2019-08" db="EMBL/GenBank/DDBJ databases">
        <title>Antarcticibacterium arcticum sp. nov., a bacterium isolated from marine sediment of the Canadian Beaufort Sea.</title>
        <authorList>
            <person name="Lee Y.M."/>
            <person name="Baek K."/>
            <person name="Lee D.-H."/>
            <person name="Shin S.C."/>
            <person name="Jin Y.K."/>
            <person name="Park Y."/>
        </authorList>
    </citation>
    <scope>NUCLEOTIDE SEQUENCE [LARGE SCALE GENOMIC DNA]</scope>
    <source>
        <strain evidence="2 3">PAMC 28998</strain>
    </source>
</reference>
<gene>
    <name evidence="2" type="ORF">FK178_02475</name>
</gene>
<feature type="transmembrane region" description="Helical" evidence="1">
    <location>
        <begin position="380"/>
        <end position="400"/>
    </location>
</feature>
<dbReference type="InterPro" id="IPR043742">
    <property type="entry name" value="DUF5687"/>
</dbReference>
<keyword evidence="1" id="KW-1133">Transmembrane helix</keyword>
<dbReference type="Pfam" id="PF18940">
    <property type="entry name" value="DUF5687"/>
    <property type="match status" value="1"/>
</dbReference>
<dbReference type="RefSeq" id="WP_146830663.1">
    <property type="nucleotide sequence ID" value="NZ_CP042476.1"/>
</dbReference>
<feature type="transmembrane region" description="Helical" evidence="1">
    <location>
        <begin position="348"/>
        <end position="368"/>
    </location>
</feature>
<feature type="transmembrane region" description="Helical" evidence="1">
    <location>
        <begin position="274"/>
        <end position="292"/>
    </location>
</feature>
<feature type="transmembrane region" description="Helical" evidence="1">
    <location>
        <begin position="62"/>
        <end position="80"/>
    </location>
</feature>
<dbReference type="AlphaFoldDB" id="A0A5B8YFF5"/>
<proteinExistence type="predicted"/>
<feature type="transmembrane region" description="Helical" evidence="1">
    <location>
        <begin position="165"/>
        <end position="184"/>
    </location>
</feature>
<evidence type="ECO:0000256" key="1">
    <source>
        <dbReference type="SAM" id="Phobius"/>
    </source>
</evidence>
<dbReference type="KEGG" id="anp:FK178_02475"/>
<keyword evidence="1" id="KW-0472">Membrane</keyword>
<keyword evidence="1" id="KW-0812">Transmembrane</keyword>
<evidence type="ECO:0000313" key="2">
    <source>
        <dbReference type="EMBL" id="QED36645.1"/>
    </source>
</evidence>
<protein>
    <submittedName>
        <fullName evidence="2">Uncharacterized protein</fullName>
    </submittedName>
</protein>
<sequence length="489" mass="56268">MLKKFFSLEWKSFLRSASFRANMFIKIIMVLAALYFILIFTGLGIGLFYILKKQEMEPLETVNRFIIFYLLLDLVIRYFLQKMPVMNIRPFLVQNISRKSIVGYSLGKTMVSIFNILHLFFLLPFTIVLIVEGYDPLGATAWFIGILSVVYLNNFLNILSNNRSFVLYSVALILVLLALFTYYGLIDLTQYTQPLFGALYTTPWVVIVPVLLLVIVSWITFRFFLKNLYLDAGLKVKEKAAQTEHYTWLNRYGVLGTFIKNDIKLIKRNKRSRTTIIMSVLFIFYGLLFFTGGIEAYEGPVWRIFAGIFVTGGFIFTFGQFVPSWDSSYYPLMMSQNIQYREYLNSKWWLMVITTIITTMIAGFYLYFGWEVYQAILVGAVYNIGVNAHLVLLGGAYIRTPIDLTQNKNVMGNKQAFNSKTLLLTLPKLILPLGLYALGHYLFEPIAGYLMVAGAGIIGFAFKNKVFVLIERIYKTEKYKTIAAYSQKA</sequence>
<feature type="transmembrane region" description="Helical" evidence="1">
    <location>
        <begin position="449"/>
        <end position="470"/>
    </location>
</feature>
<keyword evidence="3" id="KW-1185">Reference proteome</keyword>
<feature type="transmembrane region" description="Helical" evidence="1">
    <location>
        <begin position="421"/>
        <end position="443"/>
    </location>
</feature>
<feature type="transmembrane region" description="Helical" evidence="1">
    <location>
        <begin position="21"/>
        <end position="50"/>
    </location>
</feature>
<accession>A0A5B8YFF5</accession>
<dbReference type="OrthoDB" id="1014144at2"/>
<evidence type="ECO:0000313" key="3">
    <source>
        <dbReference type="Proteomes" id="UP000321954"/>
    </source>
</evidence>
<feature type="transmembrane region" description="Helical" evidence="1">
    <location>
        <begin position="137"/>
        <end position="156"/>
    </location>
</feature>
<name>A0A5B8YFF5_9FLAO</name>
<feature type="transmembrane region" description="Helical" evidence="1">
    <location>
        <begin position="101"/>
        <end position="131"/>
    </location>
</feature>
<feature type="transmembrane region" description="Helical" evidence="1">
    <location>
        <begin position="304"/>
        <end position="327"/>
    </location>
</feature>
<dbReference type="EMBL" id="CP042476">
    <property type="protein sequence ID" value="QED36645.1"/>
    <property type="molecule type" value="Genomic_DNA"/>
</dbReference>
<dbReference type="Proteomes" id="UP000321954">
    <property type="component" value="Chromosome"/>
</dbReference>
<organism evidence="2 3">
    <name type="scientific">Antarcticibacterium arcticum</name>
    <dbReference type="NCBI Taxonomy" id="2585771"/>
    <lineage>
        <taxon>Bacteria</taxon>
        <taxon>Pseudomonadati</taxon>
        <taxon>Bacteroidota</taxon>
        <taxon>Flavobacteriia</taxon>
        <taxon>Flavobacteriales</taxon>
        <taxon>Flavobacteriaceae</taxon>
        <taxon>Antarcticibacterium</taxon>
    </lineage>
</organism>